<protein>
    <recommendedName>
        <fullName evidence="4">RadC-like JAB domain-containing protein</fullName>
    </recommendedName>
</protein>
<dbReference type="Proteomes" id="UP001141422">
    <property type="component" value="Unassembled WGS sequence"/>
</dbReference>
<feature type="compositionally biased region" description="Basic and acidic residues" evidence="1">
    <location>
        <begin position="14"/>
        <end position="24"/>
    </location>
</feature>
<dbReference type="EMBL" id="JAPTGB010000012">
    <property type="protein sequence ID" value="MCZ0860910.1"/>
    <property type="molecule type" value="Genomic_DNA"/>
</dbReference>
<evidence type="ECO:0008006" key="4">
    <source>
        <dbReference type="Google" id="ProtNLM"/>
    </source>
</evidence>
<organism evidence="2 3">
    <name type="scientific">Methanocorpusculum petauri</name>
    <dbReference type="NCBI Taxonomy" id="3002863"/>
    <lineage>
        <taxon>Archaea</taxon>
        <taxon>Methanobacteriati</taxon>
        <taxon>Methanobacteriota</taxon>
        <taxon>Stenosarchaea group</taxon>
        <taxon>Methanomicrobia</taxon>
        <taxon>Methanomicrobiales</taxon>
        <taxon>Methanocorpusculaceae</taxon>
        <taxon>Methanocorpusculum</taxon>
    </lineage>
</organism>
<sequence length="245" mass="28087">MNQSSDNCADVIPEPDHRRGRGLEKGNPVKQQQRRRSRAGATGREPGRHTSNFFGGVMATKKKQMDNTGKLPFSALHEIALKEARKIHREKVEHAAVIDEQGNVTRFVGDVDGVDIPAYLYEGARIIVHNHPHDCKEPSSFSGDDVYNLLYFNLDEIIACGYGYYFHMRKNTCILRSIDAKRKVYKIYDDVVSTERKIYQSKGVSEIAEIKKEYWAMLVRIEKTYHKKLMEFASEKALTYGRSKL</sequence>
<reference evidence="2" key="1">
    <citation type="submission" date="2022-12" db="EMBL/GenBank/DDBJ databases">
        <title>Isolation and characterisation of novel Methanocorpusculum spp. from native Australian herbivores indicates the genus is ancestrally host-associated.</title>
        <authorList>
            <person name="Volmer J.G."/>
            <person name="Soo R.M."/>
            <person name="Evans P.N."/>
            <person name="Hoedt E.C."/>
            <person name="Astorga Alsina A.L."/>
            <person name="Woodcroft B.J."/>
            <person name="Tyson G.W."/>
            <person name="Hugenholtz P."/>
            <person name="Morrison M."/>
        </authorList>
    </citation>
    <scope>NUCLEOTIDE SEQUENCE</scope>
    <source>
        <strain evidence="2">MG</strain>
    </source>
</reference>
<proteinExistence type="predicted"/>
<gene>
    <name evidence="2" type="ORF">O0S10_06675</name>
</gene>
<accession>A0ABT4IIC5</accession>
<name>A0ABT4IIC5_9EURY</name>
<evidence type="ECO:0000313" key="2">
    <source>
        <dbReference type="EMBL" id="MCZ0860910.1"/>
    </source>
</evidence>
<comment type="caution">
    <text evidence="2">The sequence shown here is derived from an EMBL/GenBank/DDBJ whole genome shotgun (WGS) entry which is preliminary data.</text>
</comment>
<evidence type="ECO:0000256" key="1">
    <source>
        <dbReference type="SAM" id="MobiDB-lite"/>
    </source>
</evidence>
<feature type="region of interest" description="Disordered" evidence="1">
    <location>
        <begin position="1"/>
        <end position="56"/>
    </location>
</feature>
<evidence type="ECO:0000313" key="3">
    <source>
        <dbReference type="Proteomes" id="UP001141422"/>
    </source>
</evidence>
<dbReference type="RefSeq" id="WP_268925108.1">
    <property type="nucleotide sequence ID" value="NZ_JAPTGB010000012.1"/>
</dbReference>
<keyword evidence="3" id="KW-1185">Reference proteome</keyword>